<evidence type="ECO:0000256" key="2">
    <source>
        <dbReference type="ARBA" id="ARBA00006796"/>
    </source>
</evidence>
<dbReference type="InterPro" id="IPR059103">
    <property type="entry name" value="FixC-like_C"/>
</dbReference>
<sequence length="428" mass="45592">MADEDAFDAIVVGGGFAGLAAAYRLAQADKSVLVVERGQVCGAKNLTGGRIYAYALQALLGDRWREAPVQREVKREIISLLTEQDAVNVDSTLTSVEEESYTVLAAPLLAWLAEQAEEAGAMIVTETTVDGLIIRDGRVCGVTTGDEQLEASVVIDCEGINPLLLERAGLIRPLDPHDVAVGAKFVFGMPAAEVEQRFGVQPGEGAALLGMGDPTHGVFGGVFAYTNNESVSLGLVVDSAAWAKSGRSLLATAQDLQEHPALRRYVGDAELLEYGAHLVYEGGYDTLPQMSGDGWLICGDAAGLCLNRGFTIRGMDYAVMSGIAAADTVVEAVEAGDTGPTGLAGYRRRLDEGLLQDFRTLRGGHAWMSGTPDLFTVYPKLAVDLMTDLYHVGAEPVRPVGSTVWRTARKVRKPFSTARSLLKGMKTL</sequence>
<dbReference type="Pfam" id="PF26311">
    <property type="entry name" value="ETF-QO_FixC_C"/>
    <property type="match status" value="1"/>
</dbReference>
<dbReference type="Proteomes" id="UP001316189">
    <property type="component" value="Chromosome"/>
</dbReference>
<keyword evidence="3" id="KW-0285">Flavoprotein</keyword>
<feature type="domain" description="FixC-like C-terminal" evidence="6">
    <location>
        <begin position="366"/>
        <end position="427"/>
    </location>
</feature>
<dbReference type="RefSeq" id="WP_227569149.1">
    <property type="nucleotide sequence ID" value="NZ_CP101988.1"/>
</dbReference>
<dbReference type="EMBL" id="CP101988">
    <property type="protein sequence ID" value="UUI76842.1"/>
    <property type="molecule type" value="Genomic_DNA"/>
</dbReference>
<keyword evidence="4" id="KW-0274">FAD</keyword>
<evidence type="ECO:0000259" key="6">
    <source>
        <dbReference type="Pfam" id="PF26311"/>
    </source>
</evidence>
<proteinExistence type="inferred from homology"/>
<name>A0ABY5L216_9CELL</name>
<dbReference type="InterPro" id="IPR039651">
    <property type="entry name" value="FixC-like"/>
</dbReference>
<evidence type="ECO:0000313" key="8">
    <source>
        <dbReference type="Proteomes" id="UP001316189"/>
    </source>
</evidence>
<evidence type="ECO:0000256" key="4">
    <source>
        <dbReference type="ARBA" id="ARBA00022827"/>
    </source>
</evidence>
<evidence type="ECO:0000256" key="1">
    <source>
        <dbReference type="ARBA" id="ARBA00001974"/>
    </source>
</evidence>
<evidence type="ECO:0000256" key="5">
    <source>
        <dbReference type="ARBA" id="ARBA00023002"/>
    </source>
</evidence>
<protein>
    <submittedName>
        <fullName evidence="7">FAD-dependent oxidoreductase</fullName>
    </submittedName>
</protein>
<evidence type="ECO:0000313" key="7">
    <source>
        <dbReference type="EMBL" id="UUI76842.1"/>
    </source>
</evidence>
<gene>
    <name evidence="7" type="ORF">NP064_08215</name>
</gene>
<dbReference type="PANTHER" id="PTHR43624">
    <property type="entry name" value="ELECTRON TRANSFER FLAVOPROTEIN-QUINONE OXIDOREDUCTASE YDIS-RELATED"/>
    <property type="match status" value="1"/>
</dbReference>
<dbReference type="Pfam" id="PF12831">
    <property type="entry name" value="FAD_oxidored"/>
    <property type="match status" value="1"/>
</dbReference>
<keyword evidence="8" id="KW-1185">Reference proteome</keyword>
<comment type="similarity">
    <text evidence="2">Belongs to the ETF-QO/FixC family.</text>
</comment>
<keyword evidence="5" id="KW-0560">Oxidoreductase</keyword>
<organism evidence="7 8">
    <name type="scientific">Cellulomonas chengniuliangii</name>
    <dbReference type="NCBI Taxonomy" id="2968084"/>
    <lineage>
        <taxon>Bacteria</taxon>
        <taxon>Bacillati</taxon>
        <taxon>Actinomycetota</taxon>
        <taxon>Actinomycetes</taxon>
        <taxon>Micrococcales</taxon>
        <taxon>Cellulomonadaceae</taxon>
        <taxon>Cellulomonas</taxon>
    </lineage>
</organism>
<evidence type="ECO:0000256" key="3">
    <source>
        <dbReference type="ARBA" id="ARBA00022630"/>
    </source>
</evidence>
<dbReference type="SUPFAM" id="SSF54373">
    <property type="entry name" value="FAD-linked reductases, C-terminal domain"/>
    <property type="match status" value="1"/>
</dbReference>
<dbReference type="SUPFAM" id="SSF51905">
    <property type="entry name" value="FAD/NAD(P)-binding domain"/>
    <property type="match status" value="1"/>
</dbReference>
<dbReference type="PANTHER" id="PTHR43624:SF2">
    <property type="entry name" value="ELECTRON TRANSFER FLAVOPROTEIN-QUINONE OXIDOREDUCTASE YDIS-RELATED"/>
    <property type="match status" value="1"/>
</dbReference>
<reference evidence="7 8" key="1">
    <citation type="submission" date="2022-07" db="EMBL/GenBank/DDBJ databases">
        <title>Novel species in genus cellulomonas.</title>
        <authorList>
            <person name="Ye L."/>
        </authorList>
    </citation>
    <scope>NUCLEOTIDE SEQUENCE [LARGE SCALE GENOMIC DNA]</scope>
    <source>
        <strain evidence="8">zg-Y338</strain>
    </source>
</reference>
<dbReference type="InterPro" id="IPR036188">
    <property type="entry name" value="FAD/NAD-bd_sf"/>
</dbReference>
<dbReference type="Gene3D" id="3.50.50.60">
    <property type="entry name" value="FAD/NAD(P)-binding domain"/>
    <property type="match status" value="1"/>
</dbReference>
<comment type="cofactor">
    <cofactor evidence="1">
        <name>FAD</name>
        <dbReference type="ChEBI" id="CHEBI:57692"/>
    </cofactor>
</comment>
<accession>A0ABY5L216</accession>